<evidence type="ECO:0000313" key="1">
    <source>
        <dbReference type="EMBL" id="JAH49474.1"/>
    </source>
</evidence>
<organism evidence="1">
    <name type="scientific">Anguilla anguilla</name>
    <name type="common">European freshwater eel</name>
    <name type="synonym">Muraena anguilla</name>
    <dbReference type="NCBI Taxonomy" id="7936"/>
    <lineage>
        <taxon>Eukaryota</taxon>
        <taxon>Metazoa</taxon>
        <taxon>Chordata</taxon>
        <taxon>Craniata</taxon>
        <taxon>Vertebrata</taxon>
        <taxon>Euteleostomi</taxon>
        <taxon>Actinopterygii</taxon>
        <taxon>Neopterygii</taxon>
        <taxon>Teleostei</taxon>
        <taxon>Anguilliformes</taxon>
        <taxon>Anguillidae</taxon>
        <taxon>Anguilla</taxon>
    </lineage>
</organism>
<proteinExistence type="predicted"/>
<accession>A0A0E9T740</accession>
<reference evidence="1" key="1">
    <citation type="submission" date="2014-11" db="EMBL/GenBank/DDBJ databases">
        <authorList>
            <person name="Amaro Gonzalez C."/>
        </authorList>
    </citation>
    <scope>NUCLEOTIDE SEQUENCE</scope>
</reference>
<name>A0A0E9T740_ANGAN</name>
<dbReference type="AlphaFoldDB" id="A0A0E9T740"/>
<reference evidence="1" key="2">
    <citation type="journal article" date="2015" name="Fish Shellfish Immunol.">
        <title>Early steps in the European eel (Anguilla anguilla)-Vibrio vulnificus interaction in the gills: Role of the RtxA13 toxin.</title>
        <authorList>
            <person name="Callol A."/>
            <person name="Pajuelo D."/>
            <person name="Ebbesson L."/>
            <person name="Teles M."/>
            <person name="MacKenzie S."/>
            <person name="Amaro C."/>
        </authorList>
    </citation>
    <scope>NUCLEOTIDE SEQUENCE</scope>
</reference>
<protein>
    <submittedName>
        <fullName evidence="1">Uncharacterized protein</fullName>
    </submittedName>
</protein>
<dbReference type="EMBL" id="GBXM01059103">
    <property type="protein sequence ID" value="JAH49474.1"/>
    <property type="molecule type" value="Transcribed_RNA"/>
</dbReference>
<sequence>MYMASTWGKTGLGNNTIYQYIISISIIYY</sequence>